<dbReference type="EMBL" id="QXFW01000433">
    <property type="protein sequence ID" value="KAE9012376.1"/>
    <property type="molecule type" value="Genomic_DNA"/>
</dbReference>
<dbReference type="Proteomes" id="UP000460718">
    <property type="component" value="Unassembled WGS sequence"/>
</dbReference>
<dbReference type="EMBL" id="QXGF01000482">
    <property type="protein sequence ID" value="KAE8939541.1"/>
    <property type="molecule type" value="Genomic_DNA"/>
</dbReference>
<gene>
    <name evidence="9" type="ORF">PF002_g10777</name>
    <name evidence="8" type="ORF">PF004_g14260</name>
    <name evidence="7" type="ORF">PF005_g10692</name>
    <name evidence="6" type="ORF">PF006_g8887</name>
    <name evidence="4" type="ORF">PF007_g17028</name>
    <name evidence="10" type="ORF">PF008_g8289</name>
    <name evidence="2" type="ORF">PF009_g10617</name>
    <name evidence="5" type="ORF">PF010_g8421</name>
    <name evidence="3" type="ORF">PF011_g8948</name>
</gene>
<dbReference type="AlphaFoldDB" id="A0A6A3RH93"/>
<evidence type="ECO:0000313" key="11">
    <source>
        <dbReference type="Proteomes" id="UP000429523"/>
    </source>
</evidence>
<evidence type="ECO:0000313" key="18">
    <source>
        <dbReference type="Proteomes" id="UP000486351"/>
    </source>
</evidence>
<feature type="compositionally biased region" description="Basic and acidic residues" evidence="1">
    <location>
        <begin position="1"/>
        <end position="10"/>
    </location>
</feature>
<evidence type="ECO:0000313" key="2">
    <source>
        <dbReference type="EMBL" id="KAE8939541.1"/>
    </source>
</evidence>
<dbReference type="EMBL" id="QXFZ01001128">
    <property type="protein sequence ID" value="KAE9096392.1"/>
    <property type="molecule type" value="Genomic_DNA"/>
</dbReference>
<organism evidence="4 15">
    <name type="scientific">Phytophthora fragariae</name>
    <dbReference type="NCBI Taxonomy" id="53985"/>
    <lineage>
        <taxon>Eukaryota</taxon>
        <taxon>Sar</taxon>
        <taxon>Stramenopiles</taxon>
        <taxon>Oomycota</taxon>
        <taxon>Peronosporomycetes</taxon>
        <taxon>Peronosporales</taxon>
        <taxon>Peronosporaceae</taxon>
        <taxon>Phytophthora</taxon>
    </lineage>
</organism>
<evidence type="ECO:0000313" key="19">
    <source>
        <dbReference type="Proteomes" id="UP000488956"/>
    </source>
</evidence>
<dbReference type="EMBL" id="QXGD01000479">
    <property type="protein sequence ID" value="KAE9238015.1"/>
    <property type="molecule type" value="Genomic_DNA"/>
</dbReference>
<dbReference type="EMBL" id="QXGC01000903">
    <property type="protein sequence ID" value="KAE9217070.1"/>
    <property type="molecule type" value="Genomic_DNA"/>
</dbReference>
<evidence type="ECO:0000313" key="17">
    <source>
        <dbReference type="Proteomes" id="UP000476176"/>
    </source>
</evidence>
<evidence type="ECO:0000313" key="7">
    <source>
        <dbReference type="EMBL" id="KAE9212212.1"/>
    </source>
</evidence>
<comment type="caution">
    <text evidence="4">The sequence shown here is derived from an EMBL/GenBank/DDBJ whole genome shotgun (WGS) entry which is preliminary data.</text>
</comment>
<proteinExistence type="predicted"/>
<evidence type="ECO:0000313" key="13">
    <source>
        <dbReference type="Proteomes" id="UP000440367"/>
    </source>
</evidence>
<evidence type="ECO:0000313" key="8">
    <source>
        <dbReference type="EMBL" id="KAE9217070.1"/>
    </source>
</evidence>
<dbReference type="Proteomes" id="UP000433483">
    <property type="component" value="Unassembled WGS sequence"/>
</dbReference>
<feature type="region of interest" description="Disordered" evidence="1">
    <location>
        <begin position="1"/>
        <end position="153"/>
    </location>
</feature>
<evidence type="ECO:0000313" key="9">
    <source>
        <dbReference type="EMBL" id="KAE9238015.1"/>
    </source>
</evidence>
<feature type="compositionally biased region" description="Basic and acidic residues" evidence="1">
    <location>
        <begin position="124"/>
        <end position="135"/>
    </location>
</feature>
<dbReference type="Proteomes" id="UP000441208">
    <property type="component" value="Unassembled WGS sequence"/>
</dbReference>
<dbReference type="Proteomes" id="UP000476176">
    <property type="component" value="Unassembled WGS sequence"/>
</dbReference>
<protein>
    <submittedName>
        <fullName evidence="4">Uncharacterized protein</fullName>
    </submittedName>
</protein>
<dbReference type="Proteomes" id="UP000486351">
    <property type="component" value="Unassembled WGS sequence"/>
</dbReference>
<dbReference type="OrthoDB" id="10288900at2759"/>
<sequence length="153" mass="16573">MAVAETKGKTEDDELTPPMRLETVPENLETTVATAGASAEASKLTTPSDLGAARGGSDKPAANEVQQQSGRPLTRAAKIRLEAEVAKPHSTASMQGRPLRRPVVSSPVAVNEERRQQRPPASHSHKEERRPHWRQEAATQTSAAVRRSSPLWT</sequence>
<dbReference type="Proteomes" id="UP000429523">
    <property type="component" value="Unassembled WGS sequence"/>
</dbReference>
<name>A0A6A3RH93_9STRA</name>
<evidence type="ECO:0000256" key="1">
    <source>
        <dbReference type="SAM" id="MobiDB-lite"/>
    </source>
</evidence>
<evidence type="ECO:0000313" key="5">
    <source>
        <dbReference type="EMBL" id="KAE9117931.1"/>
    </source>
</evidence>
<dbReference type="EMBL" id="QXGB01000514">
    <property type="protein sequence ID" value="KAE9212212.1"/>
    <property type="molecule type" value="Genomic_DNA"/>
</dbReference>
<evidence type="ECO:0000313" key="14">
    <source>
        <dbReference type="Proteomes" id="UP000440732"/>
    </source>
</evidence>
<evidence type="ECO:0000313" key="6">
    <source>
        <dbReference type="EMBL" id="KAE9146353.1"/>
    </source>
</evidence>
<dbReference type="Proteomes" id="UP000440732">
    <property type="component" value="Unassembled WGS sequence"/>
</dbReference>
<evidence type="ECO:0000313" key="3">
    <source>
        <dbReference type="EMBL" id="KAE9012376.1"/>
    </source>
</evidence>
<evidence type="ECO:0000313" key="15">
    <source>
        <dbReference type="Proteomes" id="UP000441208"/>
    </source>
</evidence>
<evidence type="ECO:0000313" key="10">
    <source>
        <dbReference type="EMBL" id="KAE9346448.1"/>
    </source>
</evidence>
<dbReference type="EMBL" id="QXFX01000381">
    <property type="protein sequence ID" value="KAE9117931.1"/>
    <property type="molecule type" value="Genomic_DNA"/>
</dbReference>
<dbReference type="Proteomes" id="UP000440367">
    <property type="component" value="Unassembled WGS sequence"/>
</dbReference>
<evidence type="ECO:0000313" key="12">
    <source>
        <dbReference type="Proteomes" id="UP000433483"/>
    </source>
</evidence>
<dbReference type="EMBL" id="QXFY01000369">
    <property type="protein sequence ID" value="KAE9346448.1"/>
    <property type="molecule type" value="Genomic_DNA"/>
</dbReference>
<dbReference type="Proteomes" id="UP000488956">
    <property type="component" value="Unassembled WGS sequence"/>
</dbReference>
<dbReference type="EMBL" id="QXGA01000413">
    <property type="protein sequence ID" value="KAE9146353.1"/>
    <property type="molecule type" value="Genomic_DNA"/>
</dbReference>
<keyword evidence="12" id="KW-1185">Reference proteome</keyword>
<evidence type="ECO:0000313" key="4">
    <source>
        <dbReference type="EMBL" id="KAE9096392.1"/>
    </source>
</evidence>
<reference evidence="11 12" key="1">
    <citation type="submission" date="2018-08" db="EMBL/GenBank/DDBJ databases">
        <title>Genomic investigation of the strawberry pathogen Phytophthora fragariae indicates pathogenicity is determined by transcriptional variation in three key races.</title>
        <authorList>
            <person name="Adams T.M."/>
            <person name="Armitage A.D."/>
            <person name="Sobczyk M.K."/>
            <person name="Bates H.J."/>
            <person name="Dunwell J.M."/>
            <person name="Nellist C.F."/>
            <person name="Harrison R.J."/>
        </authorList>
    </citation>
    <scope>NUCLEOTIDE SEQUENCE [LARGE SCALE GENOMIC DNA]</scope>
    <source>
        <strain evidence="9 13">BC-1</strain>
        <strain evidence="8 17">BC-23</strain>
        <strain evidence="7 12">NOV-27</strain>
        <strain evidence="6 14">NOV-5</strain>
        <strain evidence="4 15">NOV-71</strain>
        <strain evidence="10 18">NOV-77</strain>
        <strain evidence="2 11">NOV-9</strain>
        <strain evidence="5 19">ONT-3</strain>
        <strain evidence="3 16">SCRP245</strain>
    </source>
</reference>
<accession>A0A6A3RH93</accession>
<evidence type="ECO:0000313" key="16">
    <source>
        <dbReference type="Proteomes" id="UP000460718"/>
    </source>
</evidence>